<evidence type="ECO:0000313" key="16">
    <source>
        <dbReference type="EMBL" id="HAN28296.1"/>
    </source>
</evidence>
<comment type="similarity">
    <text evidence="2">Belongs to the TonB-dependent receptor family. Hemoglobin/haptoglobin binding protein subfamily.</text>
</comment>
<feature type="domain" description="TonB-dependent receptor-like beta-barrel" evidence="14">
    <location>
        <begin position="177"/>
        <end position="593"/>
    </location>
</feature>
<dbReference type="GO" id="GO:0009279">
    <property type="term" value="C:cell outer membrane"/>
    <property type="evidence" value="ECO:0007669"/>
    <property type="project" value="UniProtKB-SubCell"/>
</dbReference>
<comment type="caution">
    <text evidence="16">The sequence shown here is derived from an EMBL/GenBank/DDBJ whole genome shotgun (WGS) entry which is preliminary data.</text>
</comment>
<evidence type="ECO:0000313" key="17">
    <source>
        <dbReference type="Proteomes" id="UP000259273"/>
    </source>
</evidence>
<gene>
    <name evidence="16" type="ORF">DCP75_11365</name>
</gene>
<keyword evidence="9 16" id="KW-0675">Receptor</keyword>
<name>A0A3C1KQ08_9GAMM</name>
<dbReference type="InterPro" id="IPR037066">
    <property type="entry name" value="Plug_dom_sf"/>
</dbReference>
<dbReference type="Proteomes" id="UP000259273">
    <property type="component" value="Unassembled WGS sequence"/>
</dbReference>
<dbReference type="InterPro" id="IPR012910">
    <property type="entry name" value="Plug_dom"/>
</dbReference>
<evidence type="ECO:0000256" key="1">
    <source>
        <dbReference type="ARBA" id="ARBA00004571"/>
    </source>
</evidence>
<dbReference type="STRING" id="1121937.GCA_000423125_00453"/>
<dbReference type="GO" id="GO:0044718">
    <property type="term" value="P:siderophore transmembrane transport"/>
    <property type="evidence" value="ECO:0007669"/>
    <property type="project" value="TreeGrafter"/>
</dbReference>
<evidence type="ECO:0000259" key="14">
    <source>
        <dbReference type="Pfam" id="PF00593"/>
    </source>
</evidence>
<dbReference type="PANTHER" id="PTHR30069">
    <property type="entry name" value="TONB-DEPENDENT OUTER MEMBRANE RECEPTOR"/>
    <property type="match status" value="1"/>
</dbReference>
<comment type="subcellular location">
    <subcellularLocation>
        <location evidence="1 11">Cell outer membrane</location>
        <topology evidence="1 11">Multi-pass membrane protein</topology>
    </subcellularLocation>
</comment>
<dbReference type="Gene3D" id="2.40.170.20">
    <property type="entry name" value="TonB-dependent receptor, beta-barrel domain"/>
    <property type="match status" value="1"/>
</dbReference>
<evidence type="ECO:0000256" key="4">
    <source>
        <dbReference type="ARBA" id="ARBA00022452"/>
    </source>
</evidence>
<dbReference type="InterPro" id="IPR000531">
    <property type="entry name" value="Beta-barrel_TonB"/>
</dbReference>
<evidence type="ECO:0000256" key="7">
    <source>
        <dbReference type="ARBA" id="ARBA00023077"/>
    </source>
</evidence>
<evidence type="ECO:0000256" key="2">
    <source>
        <dbReference type="ARBA" id="ARBA00008143"/>
    </source>
</evidence>
<dbReference type="CDD" id="cd01347">
    <property type="entry name" value="ligand_gated_channel"/>
    <property type="match status" value="1"/>
</dbReference>
<dbReference type="GO" id="GO:0015344">
    <property type="term" value="F:siderophore uptake transmembrane transporter activity"/>
    <property type="evidence" value="ECO:0007669"/>
    <property type="project" value="TreeGrafter"/>
</dbReference>
<organism evidence="16 17">
    <name type="scientific">Haliea salexigens</name>
    <dbReference type="NCBI Taxonomy" id="287487"/>
    <lineage>
        <taxon>Bacteria</taxon>
        <taxon>Pseudomonadati</taxon>
        <taxon>Pseudomonadota</taxon>
        <taxon>Gammaproteobacteria</taxon>
        <taxon>Cellvibrionales</taxon>
        <taxon>Halieaceae</taxon>
        <taxon>Haliea</taxon>
    </lineage>
</organism>
<evidence type="ECO:0000256" key="10">
    <source>
        <dbReference type="ARBA" id="ARBA00023237"/>
    </source>
</evidence>
<evidence type="ECO:0000259" key="15">
    <source>
        <dbReference type="Pfam" id="PF07715"/>
    </source>
</evidence>
<protein>
    <submittedName>
        <fullName evidence="16">TonB-dependent receptor</fullName>
    </submittedName>
</protein>
<keyword evidence="6 13" id="KW-0732">Signal</keyword>
<keyword evidence="7 12" id="KW-0798">TonB box</keyword>
<dbReference type="EMBL" id="DMND01000152">
    <property type="protein sequence ID" value="HAN28296.1"/>
    <property type="molecule type" value="Genomic_DNA"/>
</dbReference>
<evidence type="ECO:0000256" key="6">
    <source>
        <dbReference type="ARBA" id="ARBA00022729"/>
    </source>
</evidence>
<feature type="chain" id="PRO_5017809310" evidence="13">
    <location>
        <begin position="21"/>
        <end position="619"/>
    </location>
</feature>
<keyword evidence="8 11" id="KW-0472">Membrane</keyword>
<evidence type="ECO:0000256" key="8">
    <source>
        <dbReference type="ARBA" id="ARBA00023136"/>
    </source>
</evidence>
<dbReference type="InterPro" id="IPR036942">
    <property type="entry name" value="Beta-barrel_TonB_sf"/>
</dbReference>
<dbReference type="InterPro" id="IPR039426">
    <property type="entry name" value="TonB-dep_rcpt-like"/>
</dbReference>
<feature type="signal peptide" evidence="13">
    <location>
        <begin position="1"/>
        <end position="20"/>
    </location>
</feature>
<dbReference type="AlphaFoldDB" id="A0A3C1KQ08"/>
<sequence length="619" mass="67812">MKAVKLAGAVALATSLPALGNTTNPALEEIVISSSRVAMPLREVATSVSIISAEDIQRLGFASLQDILRTAPSVAVTNNGGAGKVSSLRIRGEEAYRTLLLIDGINVSDTTAPQFGPRLEHLLSSGVRRVEILRGPQGLMYGADAGGVINISTRATQPGAGGQLAAEAGRYGTSQYSAEFHAGNEHLDGNLSLADYSTDGFNSRTTDTDPADDDGYDNRTLHARAGWNVNDQLRLELVGRDVDSDNQYDNCFTVDTFAPSNRCADSYEQQALRAAASFRGEQFQHELAYNRSETERQLFTAGLPGFGTEGDLTRVTYLGSYAPGENLQLVYGVDHETQSLNDGTFDTERDQTGYYLEYQGSVADQLFFTAGARYDDNEDFGSHDSYRVSAAYLLPALNAGEVKLKAAWSTGFRAPSLYEVAYNRSFFASPPAAGIELQEERSEGYELGAGWYSNSGLVLEAVYFTQKLEDEIYFDLENFSGYLQGSDNSDSSGVELTADVPLPMRLSLQGNYTYNDTETAAGGQRVYRPRHLANLGLQWHSLGEQLLLSLNLRASRDAQEFDGSKLDDYEVVDMNVRYRFTPRLEVYGRVENLLDASYEEIPSYRSSERAAYAGVRYSF</sequence>
<keyword evidence="5 11" id="KW-0812">Transmembrane</keyword>
<dbReference type="PANTHER" id="PTHR30069:SF29">
    <property type="entry name" value="HEMOGLOBIN AND HEMOGLOBIN-HAPTOGLOBIN-BINDING PROTEIN 1-RELATED"/>
    <property type="match status" value="1"/>
</dbReference>
<keyword evidence="4 11" id="KW-1134">Transmembrane beta strand</keyword>
<evidence type="ECO:0000256" key="3">
    <source>
        <dbReference type="ARBA" id="ARBA00022448"/>
    </source>
</evidence>
<proteinExistence type="inferred from homology"/>
<dbReference type="PROSITE" id="PS52016">
    <property type="entry name" value="TONB_DEPENDENT_REC_3"/>
    <property type="match status" value="1"/>
</dbReference>
<reference evidence="16 17" key="1">
    <citation type="journal article" date="2018" name="Nat. Biotechnol.">
        <title>A standardized bacterial taxonomy based on genome phylogeny substantially revises the tree of life.</title>
        <authorList>
            <person name="Parks D.H."/>
            <person name="Chuvochina M."/>
            <person name="Waite D.W."/>
            <person name="Rinke C."/>
            <person name="Skarshewski A."/>
            <person name="Chaumeil P.A."/>
            <person name="Hugenholtz P."/>
        </authorList>
    </citation>
    <scope>NUCLEOTIDE SEQUENCE [LARGE SCALE GENOMIC DNA]</scope>
    <source>
        <strain evidence="16">UBA9158</strain>
    </source>
</reference>
<dbReference type="Pfam" id="PF00593">
    <property type="entry name" value="TonB_dep_Rec_b-barrel"/>
    <property type="match status" value="1"/>
</dbReference>
<evidence type="ECO:0000256" key="11">
    <source>
        <dbReference type="PROSITE-ProRule" id="PRU01360"/>
    </source>
</evidence>
<keyword evidence="10 11" id="KW-0998">Cell outer membrane</keyword>
<evidence type="ECO:0000256" key="13">
    <source>
        <dbReference type="SAM" id="SignalP"/>
    </source>
</evidence>
<evidence type="ECO:0000256" key="12">
    <source>
        <dbReference type="RuleBase" id="RU003357"/>
    </source>
</evidence>
<keyword evidence="3 11" id="KW-0813">Transport</keyword>
<dbReference type="Pfam" id="PF07715">
    <property type="entry name" value="Plug"/>
    <property type="match status" value="1"/>
</dbReference>
<dbReference type="SUPFAM" id="SSF56935">
    <property type="entry name" value="Porins"/>
    <property type="match status" value="1"/>
</dbReference>
<dbReference type="Gene3D" id="2.170.130.10">
    <property type="entry name" value="TonB-dependent receptor, plug domain"/>
    <property type="match status" value="1"/>
</dbReference>
<feature type="domain" description="TonB-dependent receptor plug" evidence="15">
    <location>
        <begin position="41"/>
        <end position="147"/>
    </location>
</feature>
<evidence type="ECO:0000256" key="9">
    <source>
        <dbReference type="ARBA" id="ARBA00023170"/>
    </source>
</evidence>
<evidence type="ECO:0000256" key="5">
    <source>
        <dbReference type="ARBA" id="ARBA00022692"/>
    </source>
</evidence>
<accession>A0A3C1KQ08</accession>